<dbReference type="Proteomes" id="UP000707356">
    <property type="component" value="Unassembled WGS sequence"/>
</dbReference>
<reference evidence="3" key="2">
    <citation type="journal article" date="2022" name="Microbiol. Resour. Announc.">
        <title>Metagenome Sequencing to Explore Phylogenomics of Terrestrial Cyanobacteria.</title>
        <authorList>
            <person name="Ward R.D."/>
            <person name="Stajich J.E."/>
            <person name="Johansen J.R."/>
            <person name="Huntemann M."/>
            <person name="Clum A."/>
            <person name="Foster B."/>
            <person name="Foster B."/>
            <person name="Roux S."/>
            <person name="Palaniappan K."/>
            <person name="Varghese N."/>
            <person name="Mukherjee S."/>
            <person name="Reddy T.B.K."/>
            <person name="Daum C."/>
            <person name="Copeland A."/>
            <person name="Chen I.A."/>
            <person name="Ivanova N.N."/>
            <person name="Kyrpides N.C."/>
            <person name="Shapiro N."/>
            <person name="Eloe-Fadrosh E.A."/>
            <person name="Pietrasiak N."/>
        </authorList>
    </citation>
    <scope>NUCLEOTIDE SEQUENCE</scope>
    <source>
        <strain evidence="3">GSE-TBD4-15B</strain>
    </source>
</reference>
<dbReference type="InterPro" id="IPR001343">
    <property type="entry name" value="Hemolysn_Ca-bd"/>
</dbReference>
<sequence length="272" mass="28761">MAVQLSLRFQVNFGLSLRSSEEIDPSRVKIRLVRLSKGRRLRNVTLTVGDDLFSGSRFGDVIRGGAGDDQIWGLNGNDVINGNLGEDAIYGGRQNDAIDGGLGADELYGESGNDILDGGADDDFLSGGEGKDILIGDSGNDFLLGGTGSDLLQGGSGEDILSGQGGADIYRWTARDFSLSEIDQVIGFEAGTDRLSIRGFTFAPERITTVGKVTQFNVDGDAAPDLAVKFVGRPVSLTAADFVDSQLPVAQPRWSVNLALSASFSASVHLKR</sequence>
<organism evidence="3 4">
    <name type="scientific">Pegethrix bostrychoides GSE-TBD4-15B</name>
    <dbReference type="NCBI Taxonomy" id="2839662"/>
    <lineage>
        <taxon>Bacteria</taxon>
        <taxon>Bacillati</taxon>
        <taxon>Cyanobacteriota</taxon>
        <taxon>Cyanophyceae</taxon>
        <taxon>Oculatellales</taxon>
        <taxon>Oculatellaceae</taxon>
        <taxon>Pegethrix</taxon>
    </lineage>
</organism>
<comment type="subcellular location">
    <subcellularLocation>
        <location evidence="1">Secreted</location>
    </subcellularLocation>
</comment>
<dbReference type="Gene3D" id="2.150.10.10">
    <property type="entry name" value="Serralysin-like metalloprotease, C-terminal"/>
    <property type="match status" value="2"/>
</dbReference>
<dbReference type="SUPFAM" id="SSF51120">
    <property type="entry name" value="beta-Roll"/>
    <property type="match status" value="2"/>
</dbReference>
<dbReference type="GO" id="GO:0005509">
    <property type="term" value="F:calcium ion binding"/>
    <property type="evidence" value="ECO:0007669"/>
    <property type="project" value="InterPro"/>
</dbReference>
<comment type="caution">
    <text evidence="3">The sequence shown here is derived from an EMBL/GenBank/DDBJ whole genome shotgun (WGS) entry which is preliminary data.</text>
</comment>
<proteinExistence type="predicted"/>
<evidence type="ECO:0000313" key="4">
    <source>
        <dbReference type="Proteomes" id="UP000707356"/>
    </source>
</evidence>
<protein>
    <recommendedName>
        <fullName evidence="5">Calcium-binding protein</fullName>
    </recommendedName>
</protein>
<keyword evidence="2" id="KW-0964">Secreted</keyword>
<dbReference type="InterPro" id="IPR018511">
    <property type="entry name" value="Hemolysin-typ_Ca-bd_CS"/>
</dbReference>
<gene>
    <name evidence="3" type="ORF">KME07_22745</name>
</gene>
<evidence type="ECO:0000256" key="1">
    <source>
        <dbReference type="ARBA" id="ARBA00004613"/>
    </source>
</evidence>
<evidence type="ECO:0008006" key="5">
    <source>
        <dbReference type="Google" id="ProtNLM"/>
    </source>
</evidence>
<dbReference type="PANTHER" id="PTHR38340:SF1">
    <property type="entry name" value="S-LAYER PROTEIN"/>
    <property type="match status" value="1"/>
</dbReference>
<accession>A0A951U701</accession>
<evidence type="ECO:0000256" key="2">
    <source>
        <dbReference type="ARBA" id="ARBA00022525"/>
    </source>
</evidence>
<dbReference type="Pfam" id="PF00353">
    <property type="entry name" value="HemolysinCabind"/>
    <property type="match status" value="2"/>
</dbReference>
<name>A0A951U701_9CYAN</name>
<evidence type="ECO:0000313" key="3">
    <source>
        <dbReference type="EMBL" id="MBW4468255.1"/>
    </source>
</evidence>
<dbReference type="InterPro" id="IPR050557">
    <property type="entry name" value="RTX_toxin/Mannuronan_C5-epim"/>
</dbReference>
<dbReference type="GO" id="GO:0005576">
    <property type="term" value="C:extracellular region"/>
    <property type="evidence" value="ECO:0007669"/>
    <property type="project" value="UniProtKB-SubCell"/>
</dbReference>
<dbReference type="PRINTS" id="PR00313">
    <property type="entry name" value="CABNDNGRPT"/>
</dbReference>
<dbReference type="AlphaFoldDB" id="A0A951U701"/>
<dbReference type="PROSITE" id="PS00330">
    <property type="entry name" value="HEMOLYSIN_CALCIUM"/>
    <property type="match status" value="2"/>
</dbReference>
<reference evidence="3" key="1">
    <citation type="submission" date="2021-05" db="EMBL/GenBank/DDBJ databases">
        <authorList>
            <person name="Pietrasiak N."/>
            <person name="Ward R."/>
            <person name="Stajich J.E."/>
            <person name="Kurbessoian T."/>
        </authorList>
    </citation>
    <scope>NUCLEOTIDE SEQUENCE</scope>
    <source>
        <strain evidence="3">GSE-TBD4-15B</strain>
    </source>
</reference>
<dbReference type="InterPro" id="IPR011049">
    <property type="entry name" value="Serralysin-like_metalloprot_C"/>
</dbReference>
<dbReference type="PANTHER" id="PTHR38340">
    <property type="entry name" value="S-LAYER PROTEIN"/>
    <property type="match status" value="1"/>
</dbReference>
<dbReference type="EMBL" id="JAHHHV010000086">
    <property type="protein sequence ID" value="MBW4468255.1"/>
    <property type="molecule type" value="Genomic_DNA"/>
</dbReference>